<keyword evidence="16" id="KW-1185">Reference proteome</keyword>
<dbReference type="InterPro" id="IPR023415">
    <property type="entry name" value="LDLR_class-A_CS"/>
</dbReference>
<keyword evidence="8 14" id="KW-0472">Membrane</keyword>
<gene>
    <name evidence="17" type="primary">RXFP2</name>
</gene>
<organism evidence="16 17">
    <name type="scientific">Odocoileus virginianus</name>
    <name type="common">White-tailed deer</name>
    <dbReference type="NCBI Taxonomy" id="9874"/>
    <lineage>
        <taxon>Eukaryota</taxon>
        <taxon>Metazoa</taxon>
        <taxon>Chordata</taxon>
        <taxon>Craniata</taxon>
        <taxon>Vertebrata</taxon>
        <taxon>Euteleostomi</taxon>
        <taxon>Mammalia</taxon>
        <taxon>Eutheria</taxon>
        <taxon>Laurasiatheria</taxon>
        <taxon>Artiodactyla</taxon>
        <taxon>Ruminantia</taxon>
        <taxon>Pecora</taxon>
        <taxon>Cervidae</taxon>
        <taxon>Odocoileinae</taxon>
        <taxon>Odocoileus</taxon>
    </lineage>
</organism>
<evidence type="ECO:0000256" key="2">
    <source>
        <dbReference type="ARBA" id="ARBA00022475"/>
    </source>
</evidence>
<dbReference type="GeneID" id="110121917"/>
<dbReference type="PRINTS" id="PR01739">
    <property type="entry name" value="RELAXINR"/>
</dbReference>
<dbReference type="PANTHER" id="PTHR24372">
    <property type="entry name" value="GLYCOPROTEIN HORMONE RECEPTOR"/>
    <property type="match status" value="1"/>
</dbReference>
<dbReference type="CDD" id="cd00112">
    <property type="entry name" value="LDLa"/>
    <property type="match status" value="1"/>
</dbReference>
<dbReference type="InterPro" id="IPR002172">
    <property type="entry name" value="LDrepeatLR_classA_rpt"/>
</dbReference>
<comment type="subcellular location">
    <subcellularLocation>
        <location evidence="1">Cell membrane</location>
        <topology evidence="1">Multi-pass membrane protein</topology>
    </subcellularLocation>
</comment>
<evidence type="ECO:0000256" key="3">
    <source>
        <dbReference type="ARBA" id="ARBA00022614"/>
    </source>
</evidence>
<dbReference type="PROSITE" id="PS51450">
    <property type="entry name" value="LRR"/>
    <property type="match status" value="2"/>
</dbReference>
<evidence type="ECO:0000256" key="13">
    <source>
        <dbReference type="PROSITE-ProRule" id="PRU00124"/>
    </source>
</evidence>
<dbReference type="InterPro" id="IPR036055">
    <property type="entry name" value="LDL_receptor-like_sf"/>
</dbReference>
<dbReference type="SUPFAM" id="SSF57424">
    <property type="entry name" value="LDL receptor-like module"/>
    <property type="match status" value="1"/>
</dbReference>
<evidence type="ECO:0000313" key="16">
    <source>
        <dbReference type="Proteomes" id="UP001652640"/>
    </source>
</evidence>
<dbReference type="PRINTS" id="PR00237">
    <property type="entry name" value="GPCRRHODOPSN"/>
</dbReference>
<feature type="disulfide bond" evidence="13">
    <location>
        <begin position="254"/>
        <end position="269"/>
    </location>
</feature>
<keyword evidence="6 14" id="KW-1133">Transmembrane helix</keyword>
<dbReference type="SMART" id="SM00365">
    <property type="entry name" value="LRR_SD22"/>
    <property type="match status" value="4"/>
</dbReference>
<proteinExistence type="predicted"/>
<dbReference type="PANTHER" id="PTHR24372:SF72">
    <property type="entry name" value="RELAXIN RECEPTOR 2"/>
    <property type="match status" value="1"/>
</dbReference>
<dbReference type="InterPro" id="IPR032675">
    <property type="entry name" value="LRR_dom_sf"/>
</dbReference>
<keyword evidence="2" id="KW-1003">Cell membrane</keyword>
<feature type="transmembrane region" description="Helical" evidence="14">
    <location>
        <begin position="860"/>
        <end position="882"/>
    </location>
</feature>
<dbReference type="InterPro" id="IPR017452">
    <property type="entry name" value="GPCR_Rhodpsn_7TM"/>
</dbReference>
<dbReference type="Gene3D" id="4.10.400.10">
    <property type="entry name" value="Low-density Lipoprotein Receptor"/>
    <property type="match status" value="1"/>
</dbReference>
<evidence type="ECO:0000256" key="6">
    <source>
        <dbReference type="ARBA" id="ARBA00022989"/>
    </source>
</evidence>
<dbReference type="PROSITE" id="PS50262">
    <property type="entry name" value="G_PROTEIN_RECEP_F1_2"/>
    <property type="match status" value="1"/>
</dbReference>
<feature type="transmembrane region" description="Helical" evidence="14">
    <location>
        <begin position="687"/>
        <end position="707"/>
    </location>
</feature>
<evidence type="ECO:0000256" key="1">
    <source>
        <dbReference type="ARBA" id="ARBA00004651"/>
    </source>
</evidence>
<feature type="transmembrane region" description="Helical" evidence="14">
    <location>
        <begin position="609"/>
        <end position="631"/>
    </location>
</feature>
<dbReference type="SUPFAM" id="SSF81321">
    <property type="entry name" value="Family A G protein-coupled receptor-like"/>
    <property type="match status" value="1"/>
</dbReference>
<dbReference type="Pfam" id="PF00057">
    <property type="entry name" value="Ldl_recept_a"/>
    <property type="match status" value="1"/>
</dbReference>
<feature type="transmembrane region" description="Helical" evidence="14">
    <location>
        <begin position="728"/>
        <end position="747"/>
    </location>
</feature>
<keyword evidence="7" id="KW-0297">G-protein coupled receptor</keyword>
<evidence type="ECO:0000256" key="9">
    <source>
        <dbReference type="ARBA" id="ARBA00023157"/>
    </source>
</evidence>
<keyword evidence="5" id="KW-0677">Repeat</keyword>
<dbReference type="Pfam" id="PF13855">
    <property type="entry name" value="LRR_8"/>
    <property type="match status" value="3"/>
</dbReference>
<evidence type="ECO:0000256" key="8">
    <source>
        <dbReference type="ARBA" id="ARBA00023136"/>
    </source>
</evidence>
<evidence type="ECO:0000256" key="4">
    <source>
        <dbReference type="ARBA" id="ARBA00022692"/>
    </source>
</evidence>
<comment type="caution">
    <text evidence="13">Lacks conserved residue(s) required for the propagation of feature annotation.</text>
</comment>
<dbReference type="InterPro" id="IPR000276">
    <property type="entry name" value="GPCR_Rhodpsn"/>
</dbReference>
<keyword evidence="11" id="KW-0325">Glycoprotein</keyword>
<dbReference type="SUPFAM" id="SSF52058">
    <property type="entry name" value="L domain-like"/>
    <property type="match status" value="1"/>
</dbReference>
<dbReference type="PROSITE" id="PS01209">
    <property type="entry name" value="LDLRA_1"/>
    <property type="match status" value="1"/>
</dbReference>
<evidence type="ECO:0000256" key="5">
    <source>
        <dbReference type="ARBA" id="ARBA00022737"/>
    </source>
</evidence>
<evidence type="ECO:0000259" key="15">
    <source>
        <dbReference type="PROSITE" id="PS50262"/>
    </source>
</evidence>
<dbReference type="Gene3D" id="3.80.10.10">
    <property type="entry name" value="Ribonuclease Inhibitor"/>
    <property type="match status" value="2"/>
</dbReference>
<name>A0ABM4IHC5_ODOVR</name>
<reference evidence="16" key="1">
    <citation type="journal article" date="2022" name="J. Hered.">
        <title>A De Novo Chromosome-Level Genome Assembly of the White-Tailed Deer, Odocoileus Virginianus.</title>
        <authorList>
            <person name="London E.W."/>
            <person name="Roca A.L."/>
            <person name="Novakofski J.E."/>
            <person name="Mateus-Pinilla N.E."/>
        </authorList>
    </citation>
    <scope>NUCLEOTIDE SEQUENCE [LARGE SCALE GENOMIC DNA]</scope>
</reference>
<dbReference type="Proteomes" id="UP001652640">
    <property type="component" value="Chromosome 8"/>
</dbReference>
<dbReference type="SMART" id="SM00369">
    <property type="entry name" value="LRR_TYP"/>
    <property type="match status" value="10"/>
</dbReference>
<dbReference type="InterPro" id="IPR001611">
    <property type="entry name" value="Leu-rich_rpt"/>
</dbReference>
<keyword evidence="9 13" id="KW-1015">Disulfide bond</keyword>
<dbReference type="PROSITE" id="PS50068">
    <property type="entry name" value="LDLRA_2"/>
    <property type="match status" value="1"/>
</dbReference>
<reference evidence="17" key="2">
    <citation type="submission" date="2025-08" db="UniProtKB">
        <authorList>
            <consortium name="RefSeq"/>
        </authorList>
    </citation>
    <scope>IDENTIFICATION</scope>
    <source>
        <tissue evidence="17">Tongue muscle</tissue>
    </source>
</reference>
<evidence type="ECO:0000313" key="17">
    <source>
        <dbReference type="RefSeq" id="XP_070327229.1"/>
    </source>
</evidence>
<dbReference type="RefSeq" id="XP_070327229.1">
    <property type="nucleotide sequence ID" value="XM_070471128.1"/>
</dbReference>
<evidence type="ECO:0000256" key="14">
    <source>
        <dbReference type="SAM" id="Phobius"/>
    </source>
</evidence>
<feature type="transmembrane region" description="Helical" evidence="14">
    <location>
        <begin position="782"/>
        <end position="805"/>
    </location>
</feature>
<feature type="transmembrane region" description="Helical" evidence="14">
    <location>
        <begin position="825"/>
        <end position="848"/>
    </location>
</feature>
<dbReference type="Pfam" id="PF00001">
    <property type="entry name" value="7tm_1"/>
    <property type="match status" value="1"/>
</dbReference>
<sequence>MPALANGMRLSSVPKARKALFSDQRVKTRELPLQGTCSSRPPPAVALSMAPSTARGGGVVLPRRAGAAVPLKLLSGGGAASLHPARRRHLGWSAVRSVCTGALAEATVQLFGTRNAGQKGQGLRPLLAAPKSLFSYLTTCHRPYVPPLKKLICLPVKRCNGGEGRAAGLGMGTGWSGAGNAPSRGCRSLCEDRKVEAVSTADPPNSGVTGTNPLVSGTFKYHALAEGSTITPLCPKGYFPCGNLSQCLPRAFHCDGVEDCGNGADEENCGDTSGWATIFGTVHGNANNVALTQECFLDQYPQRCVCKGSELECVNAGLKSVPMVSSNVTLLSLKKNNIHSLSDKVFIKYTELKKIFLQHNCITYISRKAFFGLHNLQILYLNHNCITTLRPGVFKDLHQLTWLILDDNPINRISQRLFTGLNSLFFLSMVNNHLQVLPKQMCAQMPQLNWMDLEGNRIKFLTNSTFLSCSSLTVLFLPRNQIGFVPEKTFSSLKNLGELDLSSNMISELPPHIFKDLKRLQKLNLSSNPLLYLHKNQFGSLKQLQSLDLERIEIPNINTRMFQPMKNLSYIYFKNFRYCSYAPHVRICMPLTDGISSFEDLLANNILRVFVWVIAFITCFGNLFVIGMRSFIKAENTTHATSIKILCCADCLMGVYLFFIGLCDLKYRGQYQKYALLWMESLQCRLLGFLAMLSTEVSVLLLTYLTLEKFLAVVFPFSNIRPGKWQTLAILICIWIVGFLIAVTPLWKEDYFGNFYGKNGVCFPLYYDQTEDIGSKGYSLGIFLGVNLLAFLIIVFSYTVMFCSIQKTALQTSEVRSHMGREVAVANRFFFIVFSDAICWIPVFVIKILSLSRVEIPGTITSWVVIFFLPVNSALNPILYTLTTSFFKDKLKQLLHKHRRKSIFKTKKKSVSTSIVWADDSSALKPGALNKINLEDNIVKPIS</sequence>
<dbReference type="InterPro" id="IPR008112">
    <property type="entry name" value="Relaxin_rcpt"/>
</dbReference>
<keyword evidence="4 14" id="KW-0812">Transmembrane</keyword>
<accession>A0ABM4IHC5</accession>
<keyword evidence="10 17" id="KW-0675">Receptor</keyword>
<feature type="domain" description="G-protein coupled receptors family 1 profile" evidence="15">
    <location>
        <begin position="621"/>
        <end position="880"/>
    </location>
</feature>
<dbReference type="Gene3D" id="1.20.1070.10">
    <property type="entry name" value="Rhodopsin 7-helix transmembrane proteins"/>
    <property type="match status" value="1"/>
</dbReference>
<keyword evidence="12" id="KW-0807">Transducer</keyword>
<keyword evidence="3" id="KW-0433">Leucine-rich repeat</keyword>
<evidence type="ECO:0000256" key="12">
    <source>
        <dbReference type="ARBA" id="ARBA00023224"/>
    </source>
</evidence>
<dbReference type="CDD" id="cd15966">
    <property type="entry name" value="7tmA_RXFP2_LGR8"/>
    <property type="match status" value="1"/>
</dbReference>
<feature type="transmembrane region" description="Helical" evidence="14">
    <location>
        <begin position="643"/>
        <end position="667"/>
    </location>
</feature>
<dbReference type="SMART" id="SM00192">
    <property type="entry name" value="LDLa"/>
    <property type="match status" value="1"/>
</dbReference>
<evidence type="ECO:0000256" key="10">
    <source>
        <dbReference type="ARBA" id="ARBA00023170"/>
    </source>
</evidence>
<evidence type="ECO:0000256" key="7">
    <source>
        <dbReference type="ARBA" id="ARBA00023040"/>
    </source>
</evidence>
<dbReference type="InterPro" id="IPR003591">
    <property type="entry name" value="Leu-rich_rpt_typical-subtyp"/>
</dbReference>
<evidence type="ECO:0000256" key="11">
    <source>
        <dbReference type="ARBA" id="ARBA00023180"/>
    </source>
</evidence>
<protein>
    <submittedName>
        <fullName evidence="17">Relaxin receptor 2</fullName>
    </submittedName>
</protein>